<dbReference type="NCBIfam" id="TIGR00996">
    <property type="entry name" value="Mtu_fam_mce"/>
    <property type="match status" value="1"/>
</dbReference>
<dbReference type="Pfam" id="PF02470">
    <property type="entry name" value="MlaD"/>
    <property type="match status" value="1"/>
</dbReference>
<reference evidence="5 6" key="1">
    <citation type="submission" date="2022-06" db="EMBL/GenBank/DDBJ databases">
        <title>Genomic Encyclopedia of Archaeal and Bacterial Type Strains, Phase II (KMG-II): from individual species to whole genera.</title>
        <authorList>
            <person name="Goeker M."/>
        </authorList>
    </citation>
    <scope>NUCLEOTIDE SEQUENCE [LARGE SCALE GENOMIC DNA]</scope>
    <source>
        <strain evidence="5 6">DSM 44693</strain>
    </source>
</reference>
<keyword evidence="2" id="KW-0812">Transmembrane</keyword>
<feature type="region of interest" description="Disordered" evidence="1">
    <location>
        <begin position="402"/>
        <end position="427"/>
    </location>
</feature>
<dbReference type="RefSeq" id="WP_253662664.1">
    <property type="nucleotide sequence ID" value="NZ_BAAAJQ010000001.1"/>
</dbReference>
<dbReference type="PANTHER" id="PTHR33371">
    <property type="entry name" value="INTERMEMBRANE PHOSPHOLIPID TRANSPORT SYSTEM BINDING PROTEIN MLAD-RELATED"/>
    <property type="match status" value="1"/>
</dbReference>
<sequence>MMTTTSGPRHDLRDSRGPGSWFTPRHIVFLVVGLVVALVVAGSLWWLFTSLNQTKVTAYFKSSVGIYKGTDIRIMGVEVGKVDEVTPQGDKVRVKFTVKGGHDLPKDVRAVQITPSVVADRYIQLTPTYQKGQPKAGDDITLSLNQTMVPVEIDQLYSSVQKLSKSLGPDGANKDGALSQVITTGAANLKGNGEKLGQTIEQLSKASQTLSDSSGNIVDTVKNLDVFVGALAENDDQVRQFNTQLDSFSSFLAGERTQLGAALNKLSVALGDVAGFVQDNRIALGDRVQELIPTSKTLADTTDQQKELLTVLPVTINNLINAYNAESGTLDLRVVLPELQNLAGAGCKLLDLGKLKPGDPAFTQFSKTLRPLLDQCGNITDQINKGLTTPTLNLPFGIMSGTNQQKRGAVPGTVPGTPSPGLTSGGN</sequence>
<dbReference type="PANTHER" id="PTHR33371:SF4">
    <property type="entry name" value="INTERMEMBRANE PHOSPHOLIPID TRANSPORT SYSTEM BINDING PROTEIN MLAD"/>
    <property type="match status" value="1"/>
</dbReference>
<dbReference type="InterPro" id="IPR024516">
    <property type="entry name" value="Mce_C"/>
</dbReference>
<proteinExistence type="predicted"/>
<dbReference type="Pfam" id="PF11887">
    <property type="entry name" value="Mce4_CUP1"/>
    <property type="match status" value="1"/>
</dbReference>
<dbReference type="EMBL" id="JAMTCJ010000003">
    <property type="protein sequence ID" value="MCP2177782.1"/>
    <property type="molecule type" value="Genomic_DNA"/>
</dbReference>
<feature type="domain" description="Mammalian cell entry C-terminal" evidence="4">
    <location>
        <begin position="141"/>
        <end position="308"/>
    </location>
</feature>
<feature type="domain" description="Mce/MlaD" evidence="3">
    <location>
        <begin position="54"/>
        <end position="127"/>
    </location>
</feature>
<evidence type="ECO:0000313" key="5">
    <source>
        <dbReference type="EMBL" id="MCP2177782.1"/>
    </source>
</evidence>
<dbReference type="InterPro" id="IPR003399">
    <property type="entry name" value="Mce/MlaD"/>
</dbReference>
<dbReference type="Proteomes" id="UP001206895">
    <property type="component" value="Unassembled WGS sequence"/>
</dbReference>
<feature type="compositionally biased region" description="Low complexity" evidence="1">
    <location>
        <begin position="408"/>
        <end position="427"/>
    </location>
</feature>
<keyword evidence="2" id="KW-0472">Membrane</keyword>
<protein>
    <submittedName>
        <fullName evidence="5">Virulence factor Mce family protein</fullName>
    </submittedName>
</protein>
<comment type="caution">
    <text evidence="5">The sequence shown here is derived from an EMBL/GenBank/DDBJ whole genome shotgun (WGS) entry which is preliminary data.</text>
</comment>
<keyword evidence="6" id="KW-1185">Reference proteome</keyword>
<gene>
    <name evidence="5" type="ORF">LX13_003610</name>
</gene>
<dbReference type="InterPro" id="IPR005693">
    <property type="entry name" value="Mce"/>
</dbReference>
<evidence type="ECO:0000256" key="1">
    <source>
        <dbReference type="SAM" id="MobiDB-lite"/>
    </source>
</evidence>
<keyword evidence="2" id="KW-1133">Transmembrane helix</keyword>
<organism evidence="5 6">
    <name type="scientific">Williamsia maris</name>
    <dbReference type="NCBI Taxonomy" id="72806"/>
    <lineage>
        <taxon>Bacteria</taxon>
        <taxon>Bacillati</taxon>
        <taxon>Actinomycetota</taxon>
        <taxon>Actinomycetes</taxon>
        <taxon>Mycobacteriales</taxon>
        <taxon>Nocardiaceae</taxon>
        <taxon>Williamsia</taxon>
    </lineage>
</organism>
<accession>A0ABT1HIM5</accession>
<feature type="transmembrane region" description="Helical" evidence="2">
    <location>
        <begin position="27"/>
        <end position="48"/>
    </location>
</feature>
<name>A0ABT1HIM5_9NOCA</name>
<evidence type="ECO:0000313" key="6">
    <source>
        <dbReference type="Proteomes" id="UP001206895"/>
    </source>
</evidence>
<evidence type="ECO:0000259" key="3">
    <source>
        <dbReference type="Pfam" id="PF02470"/>
    </source>
</evidence>
<dbReference type="InterPro" id="IPR052336">
    <property type="entry name" value="MlaD_Phospholipid_Transporter"/>
</dbReference>
<evidence type="ECO:0000256" key="2">
    <source>
        <dbReference type="SAM" id="Phobius"/>
    </source>
</evidence>
<evidence type="ECO:0000259" key="4">
    <source>
        <dbReference type="Pfam" id="PF11887"/>
    </source>
</evidence>